<feature type="compositionally biased region" description="Low complexity" evidence="2">
    <location>
        <begin position="319"/>
        <end position="332"/>
    </location>
</feature>
<feature type="region of interest" description="Disordered" evidence="2">
    <location>
        <begin position="471"/>
        <end position="494"/>
    </location>
</feature>
<reference evidence="3 4" key="1">
    <citation type="submission" date="2011-02" db="EMBL/GenBank/DDBJ databases">
        <title>The Genome Sequence of Sphaeroforma arctica JP610.</title>
        <authorList>
            <consortium name="The Broad Institute Genome Sequencing Platform"/>
            <person name="Russ C."/>
            <person name="Cuomo C."/>
            <person name="Young S.K."/>
            <person name="Zeng Q."/>
            <person name="Gargeya S."/>
            <person name="Alvarado L."/>
            <person name="Berlin A."/>
            <person name="Chapman S.B."/>
            <person name="Chen Z."/>
            <person name="Freedman E."/>
            <person name="Gellesch M."/>
            <person name="Goldberg J."/>
            <person name="Griggs A."/>
            <person name="Gujja S."/>
            <person name="Heilman E."/>
            <person name="Heiman D."/>
            <person name="Howarth C."/>
            <person name="Mehta T."/>
            <person name="Neiman D."/>
            <person name="Pearson M."/>
            <person name="Roberts A."/>
            <person name="Saif S."/>
            <person name="Shea T."/>
            <person name="Shenoy N."/>
            <person name="Sisk P."/>
            <person name="Stolte C."/>
            <person name="Sykes S."/>
            <person name="White J."/>
            <person name="Yandava C."/>
            <person name="Burger G."/>
            <person name="Gray M.W."/>
            <person name="Holland P.W.H."/>
            <person name="King N."/>
            <person name="Lang F.B.F."/>
            <person name="Roger A.J."/>
            <person name="Ruiz-Trillo I."/>
            <person name="Haas B."/>
            <person name="Nusbaum C."/>
            <person name="Birren B."/>
        </authorList>
    </citation>
    <scope>NUCLEOTIDE SEQUENCE [LARGE SCALE GENOMIC DNA]</scope>
    <source>
        <strain evidence="3 4">JP610</strain>
    </source>
</reference>
<dbReference type="RefSeq" id="XP_014158508.1">
    <property type="nucleotide sequence ID" value="XM_014303033.1"/>
</dbReference>
<keyword evidence="4" id="KW-1185">Reference proteome</keyword>
<dbReference type="SUPFAM" id="SSF47576">
    <property type="entry name" value="Calponin-homology domain, CH-domain"/>
    <property type="match status" value="1"/>
</dbReference>
<dbReference type="Gene3D" id="1.10.418.10">
    <property type="entry name" value="Calponin-like domain"/>
    <property type="match status" value="1"/>
</dbReference>
<feature type="compositionally biased region" description="Basic residues" evidence="2">
    <location>
        <begin position="476"/>
        <end position="485"/>
    </location>
</feature>
<proteinExistence type="predicted"/>
<keyword evidence="1" id="KW-0175">Coiled coil</keyword>
<dbReference type="AlphaFoldDB" id="A0A0L0G6W9"/>
<dbReference type="EMBL" id="KQ241752">
    <property type="protein sequence ID" value="KNC84606.1"/>
    <property type="molecule type" value="Genomic_DNA"/>
</dbReference>
<evidence type="ECO:0000313" key="3">
    <source>
        <dbReference type="EMBL" id="KNC84606.1"/>
    </source>
</evidence>
<dbReference type="Proteomes" id="UP000054560">
    <property type="component" value="Unassembled WGS sequence"/>
</dbReference>
<evidence type="ECO:0000313" key="4">
    <source>
        <dbReference type="Proteomes" id="UP000054560"/>
    </source>
</evidence>
<organism evidence="3 4">
    <name type="scientific">Sphaeroforma arctica JP610</name>
    <dbReference type="NCBI Taxonomy" id="667725"/>
    <lineage>
        <taxon>Eukaryota</taxon>
        <taxon>Ichthyosporea</taxon>
        <taxon>Ichthyophonida</taxon>
        <taxon>Sphaeroforma</taxon>
    </lineage>
</organism>
<evidence type="ECO:0000256" key="2">
    <source>
        <dbReference type="SAM" id="MobiDB-lite"/>
    </source>
</evidence>
<feature type="region of interest" description="Disordered" evidence="2">
    <location>
        <begin position="308"/>
        <end position="348"/>
    </location>
</feature>
<evidence type="ECO:0008006" key="5">
    <source>
        <dbReference type="Google" id="ProtNLM"/>
    </source>
</evidence>
<protein>
    <recommendedName>
        <fullName evidence="5">Calponin-homology (CH) domain-containing protein</fullName>
    </recommendedName>
</protein>
<accession>A0A0L0G6W9</accession>
<feature type="coiled-coil region" evidence="1">
    <location>
        <begin position="379"/>
        <end position="409"/>
    </location>
</feature>
<evidence type="ECO:0000256" key="1">
    <source>
        <dbReference type="SAM" id="Coils"/>
    </source>
</evidence>
<dbReference type="InterPro" id="IPR036872">
    <property type="entry name" value="CH_dom_sf"/>
</dbReference>
<sequence length="494" mass="55212">MLHDLLPYQYKKKLANTEARIENFGEDLADSVVLATVIRQIKANPELENIAFIENLNARAQVIATTVNSMCSNVGGSTWASAEDIQNGNQENVEALVASLFYNFLSINMPTEAEIDELYKDIDGFKEQLRSCRVCREQYLVKIKWLENDVESLNRRKEELEAGITEREGDHADTSARCEAMVTEKEGEMKRIAEAITMLENDLTNKLEQLTTINKDQKSMEESKDAIVQANKNRIFELEGKVAALKAGNTHMKDLLDGKGTSAAELQAALALSAKMSAEKSRVVMEYLTKVGNLLDTIIEQLPERHCADHTGSADGSATDTTNDSENTTEGTVSAEGNAIPRSESVSEVNGDYLEEKARLRQNRDLQMKVLEGLAEQLNEGKQKTADHIENERVRLEELQRAVADYLQEGQADAMDGIANMKRFLGLMIEKAKKQAMQIGTLEFTIEKKNQLNDVMAEKVKQIAEEQMKKGNILKNMKRNRRTSKRNTAATGSE</sequence>
<feature type="coiled-coil region" evidence="1">
    <location>
        <begin position="136"/>
        <end position="233"/>
    </location>
</feature>
<name>A0A0L0G6W9_9EUKA</name>
<gene>
    <name evidence="3" type="ORF">SARC_03174</name>
</gene>
<dbReference type="GeneID" id="25903678"/>